<dbReference type="FunFam" id="3.30.160.60:FF:000200">
    <property type="entry name" value="zinc finger protein 510 isoform X2"/>
    <property type="match status" value="1"/>
</dbReference>
<evidence type="ECO:0000259" key="15">
    <source>
        <dbReference type="PROSITE" id="PS50157"/>
    </source>
</evidence>
<dbReference type="FunFam" id="3.30.160.60:FF:000069">
    <property type="entry name" value="Zinc finger protein 572"/>
    <property type="match status" value="1"/>
</dbReference>
<dbReference type="Ensembl" id="ENSCUST00005011643.1">
    <property type="protein sequence ID" value="ENSCUSP00005011170.1"/>
    <property type="gene ID" value="ENSCUSG00005007164.1"/>
</dbReference>
<evidence type="ECO:0000256" key="3">
    <source>
        <dbReference type="ARBA" id="ARBA00006991"/>
    </source>
</evidence>
<reference evidence="16" key="2">
    <citation type="submission" date="2025-09" db="UniProtKB">
        <authorList>
            <consortium name="Ensembl"/>
        </authorList>
    </citation>
    <scope>IDENTIFICATION</scope>
</reference>
<evidence type="ECO:0000256" key="14">
    <source>
        <dbReference type="SAM" id="SignalP"/>
    </source>
</evidence>
<dbReference type="GO" id="GO:0000978">
    <property type="term" value="F:RNA polymerase II cis-regulatory region sequence-specific DNA binding"/>
    <property type="evidence" value="ECO:0007669"/>
    <property type="project" value="TreeGrafter"/>
</dbReference>
<evidence type="ECO:0000256" key="9">
    <source>
        <dbReference type="ARBA" id="ARBA00023125"/>
    </source>
</evidence>
<reference evidence="16" key="1">
    <citation type="submission" date="2025-08" db="UniProtKB">
        <authorList>
            <consortium name="Ensembl"/>
        </authorList>
    </citation>
    <scope>IDENTIFICATION</scope>
</reference>
<evidence type="ECO:0000256" key="1">
    <source>
        <dbReference type="ARBA" id="ARBA00003767"/>
    </source>
</evidence>
<sequence length="443" mass="49704">MNLAGTWLGSSLCCQLVIFSEPDGFSCVQADPQLPAFPTWTPPGPQRPPRGEFGEVGGGQRQGRAPPRCGGGSGCSGDRVRAGAAESPALPQAELPQLHPCPSAGMLWVWGEEGASSGCWAWGQQEKGRSRRVEEQNRHMMHVGGEGGIPQISLSRRNCKPSPGSCEEEALSLCQEGSRSSRQSSELVEKPNGGEKPHECLECGKGFSYRSHLIQHQRIHTREKPFWLIQHQRIYTGEKPYECGECGMGFRDRFHLIRHQVIHTGEKPYECGECGKSFCDISCLMQHQTRGGEKPHKCLECGKGFSCSSHLIQHQRIHTGEKPYECGKCGKCFRDISDLLQHQVIHTGEWPYTCLECGKSFGRSSTLRSHQRIHTGERPYERPRIHTEERPFCCPECRKGFKLNSTLTAHHRIHTGERPYECPECGKSFSHSSHLTRHQRRHH</sequence>
<dbReference type="SUPFAM" id="SSF57667">
    <property type="entry name" value="beta-beta-alpha zinc fingers"/>
    <property type="match status" value="5"/>
</dbReference>
<evidence type="ECO:0000313" key="17">
    <source>
        <dbReference type="Proteomes" id="UP000694563"/>
    </source>
</evidence>
<feature type="domain" description="C2H2-type" evidence="15">
    <location>
        <begin position="269"/>
        <end position="295"/>
    </location>
</feature>
<evidence type="ECO:0000256" key="13">
    <source>
        <dbReference type="SAM" id="MobiDB-lite"/>
    </source>
</evidence>
<keyword evidence="14" id="KW-0732">Signal</keyword>
<dbReference type="Gene3D" id="3.30.160.60">
    <property type="entry name" value="Classic Zinc Finger"/>
    <property type="match status" value="8"/>
</dbReference>
<dbReference type="SMART" id="SM00355">
    <property type="entry name" value="ZnF_C2H2"/>
    <property type="match status" value="8"/>
</dbReference>
<evidence type="ECO:0000256" key="5">
    <source>
        <dbReference type="ARBA" id="ARBA00022737"/>
    </source>
</evidence>
<dbReference type="GO" id="GO:0008270">
    <property type="term" value="F:zinc ion binding"/>
    <property type="evidence" value="ECO:0007669"/>
    <property type="project" value="UniProtKB-KW"/>
</dbReference>
<dbReference type="FunFam" id="3.30.160.60:FF:000295">
    <property type="entry name" value="zinc finger protein 19"/>
    <property type="match status" value="1"/>
</dbReference>
<keyword evidence="4" id="KW-0479">Metal-binding</keyword>
<evidence type="ECO:0000256" key="4">
    <source>
        <dbReference type="ARBA" id="ARBA00022723"/>
    </source>
</evidence>
<keyword evidence="8" id="KW-0805">Transcription regulation</keyword>
<protein>
    <recommendedName>
        <fullName evidence="15">C2H2-type domain-containing protein</fullName>
    </recommendedName>
</protein>
<feature type="region of interest" description="Disordered" evidence="13">
    <location>
        <begin position="38"/>
        <end position="86"/>
    </location>
</feature>
<evidence type="ECO:0000256" key="8">
    <source>
        <dbReference type="ARBA" id="ARBA00023015"/>
    </source>
</evidence>
<evidence type="ECO:0000256" key="7">
    <source>
        <dbReference type="ARBA" id="ARBA00022833"/>
    </source>
</evidence>
<comment type="function">
    <text evidence="1">May be involved in transcriptional regulation.</text>
</comment>
<evidence type="ECO:0000256" key="10">
    <source>
        <dbReference type="ARBA" id="ARBA00023163"/>
    </source>
</evidence>
<dbReference type="InterPro" id="IPR050752">
    <property type="entry name" value="C2H2-ZF_domain"/>
</dbReference>
<comment type="subcellular location">
    <subcellularLocation>
        <location evidence="2">Nucleus</location>
    </subcellularLocation>
</comment>
<dbReference type="PROSITE" id="PS50157">
    <property type="entry name" value="ZINC_FINGER_C2H2_2"/>
    <property type="match status" value="8"/>
</dbReference>
<keyword evidence="11" id="KW-0539">Nucleus</keyword>
<evidence type="ECO:0000256" key="12">
    <source>
        <dbReference type="PROSITE-ProRule" id="PRU00042"/>
    </source>
</evidence>
<keyword evidence="9" id="KW-0238">DNA-binding</keyword>
<dbReference type="FunFam" id="3.30.160.60:FF:002343">
    <property type="entry name" value="Zinc finger protein 33A"/>
    <property type="match status" value="3"/>
</dbReference>
<feature type="domain" description="C2H2-type" evidence="15">
    <location>
        <begin position="420"/>
        <end position="443"/>
    </location>
</feature>
<organism evidence="16 17">
    <name type="scientific">Catharus ustulatus</name>
    <name type="common">Russet-backed thrush</name>
    <name type="synonym">Hylocichla ustulatus</name>
    <dbReference type="NCBI Taxonomy" id="91951"/>
    <lineage>
        <taxon>Eukaryota</taxon>
        <taxon>Metazoa</taxon>
        <taxon>Chordata</taxon>
        <taxon>Craniata</taxon>
        <taxon>Vertebrata</taxon>
        <taxon>Euteleostomi</taxon>
        <taxon>Archelosauria</taxon>
        <taxon>Archosauria</taxon>
        <taxon>Dinosauria</taxon>
        <taxon>Saurischia</taxon>
        <taxon>Theropoda</taxon>
        <taxon>Coelurosauria</taxon>
        <taxon>Aves</taxon>
        <taxon>Neognathae</taxon>
        <taxon>Neoaves</taxon>
        <taxon>Telluraves</taxon>
        <taxon>Australaves</taxon>
        <taxon>Passeriformes</taxon>
        <taxon>Turdidae</taxon>
        <taxon>Catharus</taxon>
    </lineage>
</organism>
<evidence type="ECO:0000256" key="11">
    <source>
        <dbReference type="ARBA" id="ARBA00023242"/>
    </source>
</evidence>
<keyword evidence="10" id="KW-0804">Transcription</keyword>
<dbReference type="PANTHER" id="PTHR24384">
    <property type="entry name" value="FINGER PUTATIVE TRANSCRIPTION FACTOR FAMILY-RELATED"/>
    <property type="match status" value="1"/>
</dbReference>
<dbReference type="Proteomes" id="UP000694563">
    <property type="component" value="Unassembled WGS sequence"/>
</dbReference>
<dbReference type="InterPro" id="IPR036236">
    <property type="entry name" value="Znf_C2H2_sf"/>
</dbReference>
<feature type="domain" description="C2H2-type" evidence="15">
    <location>
        <begin position="324"/>
        <end position="351"/>
    </location>
</feature>
<feature type="region of interest" description="Disordered" evidence="13">
    <location>
        <begin position="177"/>
        <end position="197"/>
    </location>
</feature>
<feature type="compositionally biased region" description="Low complexity" evidence="13">
    <location>
        <begin position="177"/>
        <end position="186"/>
    </location>
</feature>
<feature type="domain" description="C2H2-type" evidence="15">
    <location>
        <begin position="352"/>
        <end position="379"/>
    </location>
</feature>
<dbReference type="PROSITE" id="PS00028">
    <property type="entry name" value="ZINC_FINGER_C2H2_1"/>
    <property type="match status" value="7"/>
</dbReference>
<feature type="compositionally biased region" description="Basic and acidic residues" evidence="13">
    <location>
        <begin position="187"/>
        <end position="197"/>
    </location>
</feature>
<feature type="chain" id="PRO_5034228778" description="C2H2-type domain-containing protein" evidence="14">
    <location>
        <begin position="20"/>
        <end position="443"/>
    </location>
</feature>
<dbReference type="GO" id="GO:0005634">
    <property type="term" value="C:nucleus"/>
    <property type="evidence" value="ECO:0007669"/>
    <property type="project" value="UniProtKB-SubCell"/>
</dbReference>
<dbReference type="PANTHER" id="PTHR24384:SF242">
    <property type="entry name" value="ZINC FINGER PROTEIN 628"/>
    <property type="match status" value="1"/>
</dbReference>
<accession>A0A8C3U6L6</accession>
<keyword evidence="6 12" id="KW-0863">Zinc-finger</keyword>
<feature type="domain" description="C2H2-type" evidence="15">
    <location>
        <begin position="241"/>
        <end position="268"/>
    </location>
</feature>
<dbReference type="FunFam" id="3.30.160.60:FF:000198">
    <property type="entry name" value="zinc finger protein 10 isoform X1"/>
    <property type="match status" value="1"/>
</dbReference>
<dbReference type="AlphaFoldDB" id="A0A8C3U6L6"/>
<feature type="domain" description="C2H2-type" evidence="15">
    <location>
        <begin position="296"/>
        <end position="323"/>
    </location>
</feature>
<feature type="domain" description="C2H2-type" evidence="15">
    <location>
        <begin position="198"/>
        <end position="225"/>
    </location>
</feature>
<dbReference type="Pfam" id="PF00096">
    <property type="entry name" value="zf-C2H2"/>
    <property type="match status" value="7"/>
</dbReference>
<keyword evidence="5" id="KW-0677">Repeat</keyword>
<evidence type="ECO:0000313" key="16">
    <source>
        <dbReference type="Ensembl" id="ENSCUSP00005011170.1"/>
    </source>
</evidence>
<proteinExistence type="inferred from homology"/>
<dbReference type="InterPro" id="IPR013087">
    <property type="entry name" value="Znf_C2H2_type"/>
</dbReference>
<dbReference type="FunFam" id="3.30.160.60:FF:000053">
    <property type="entry name" value="zinc finger protein 182 isoform X1"/>
    <property type="match status" value="1"/>
</dbReference>
<name>A0A8C3U6L6_CATUS</name>
<feature type="signal peptide" evidence="14">
    <location>
        <begin position="1"/>
        <end position="19"/>
    </location>
</feature>
<evidence type="ECO:0000256" key="2">
    <source>
        <dbReference type="ARBA" id="ARBA00004123"/>
    </source>
</evidence>
<keyword evidence="7" id="KW-0862">Zinc</keyword>
<dbReference type="GO" id="GO:0000981">
    <property type="term" value="F:DNA-binding transcription factor activity, RNA polymerase II-specific"/>
    <property type="evidence" value="ECO:0007669"/>
    <property type="project" value="TreeGrafter"/>
</dbReference>
<comment type="similarity">
    <text evidence="3">Belongs to the krueppel C2H2-type zinc-finger protein family.</text>
</comment>
<keyword evidence="17" id="KW-1185">Reference proteome</keyword>
<feature type="domain" description="C2H2-type" evidence="15">
    <location>
        <begin position="392"/>
        <end position="419"/>
    </location>
</feature>
<evidence type="ECO:0000256" key="6">
    <source>
        <dbReference type="ARBA" id="ARBA00022771"/>
    </source>
</evidence>